<protein>
    <submittedName>
        <fullName evidence="1">Hypothetical drug-resistance-associated protein</fullName>
    </submittedName>
</protein>
<organism evidence="1">
    <name type="scientific">Homo sapiens</name>
    <name type="common">Human</name>
    <dbReference type="NCBI Taxonomy" id="9606"/>
    <lineage>
        <taxon>Eukaryota</taxon>
        <taxon>Metazoa</taxon>
        <taxon>Chordata</taxon>
        <taxon>Craniata</taxon>
        <taxon>Vertebrata</taxon>
        <taxon>Euteleostomi</taxon>
        <taxon>Mammalia</taxon>
        <taxon>Eutheria</taxon>
        <taxon>Euarchontoglires</taxon>
        <taxon>Primates</taxon>
        <taxon>Haplorrhini</taxon>
        <taxon>Catarrhini</taxon>
        <taxon>Hominidae</taxon>
        <taxon>Homo</taxon>
    </lineage>
</organism>
<dbReference type="AlphaFoldDB" id="Q86YX8"/>
<name>Q86YX8_HUMAN</name>
<accession>Q86YX8</accession>
<proteinExistence type="evidence at transcript level"/>
<evidence type="ECO:0000313" key="1">
    <source>
        <dbReference type="EMBL" id="AAO33348.1"/>
    </source>
</evidence>
<sequence>MRNTPLLSRKTLSVCAPPASCSARDACSSLPTPPTMAIIRALNLAHLIDGILVAPCYFHVHRF</sequence>
<reference evidence="1" key="1">
    <citation type="submission" date="2001-01" db="EMBL/GenBank/DDBJ databases">
        <title>A hypothetical drug resistance associated peptide.</title>
        <authorList>
            <person name="Chen G.K."/>
            <person name="Sikic B.I."/>
        </authorList>
    </citation>
    <scope>NUCLEOTIDE SEQUENCE</scope>
</reference>
<dbReference type="EMBL" id="AF342767">
    <property type="protein sequence ID" value="AAO33348.1"/>
    <property type="molecule type" value="mRNA"/>
</dbReference>